<organism evidence="1 2">
    <name type="scientific">Gimesia chilikensis</name>
    <dbReference type="NCBI Taxonomy" id="2605989"/>
    <lineage>
        <taxon>Bacteria</taxon>
        <taxon>Pseudomonadati</taxon>
        <taxon>Planctomycetota</taxon>
        <taxon>Planctomycetia</taxon>
        <taxon>Planctomycetales</taxon>
        <taxon>Planctomycetaceae</taxon>
        <taxon>Gimesia</taxon>
    </lineage>
</organism>
<gene>
    <name evidence="1" type="ORF">HG66A1_49420</name>
</gene>
<reference evidence="1 2" key="1">
    <citation type="submission" date="2019-02" db="EMBL/GenBank/DDBJ databases">
        <title>Deep-cultivation of Planctomycetes and their phenomic and genomic characterization uncovers novel biology.</title>
        <authorList>
            <person name="Wiegand S."/>
            <person name="Jogler M."/>
            <person name="Boedeker C."/>
            <person name="Pinto D."/>
            <person name="Vollmers J."/>
            <person name="Rivas-Marin E."/>
            <person name="Kohn T."/>
            <person name="Peeters S.H."/>
            <person name="Heuer A."/>
            <person name="Rast P."/>
            <person name="Oberbeckmann S."/>
            <person name="Bunk B."/>
            <person name="Jeske O."/>
            <person name="Meyerdierks A."/>
            <person name="Storesund J.E."/>
            <person name="Kallscheuer N."/>
            <person name="Luecker S."/>
            <person name="Lage O.M."/>
            <person name="Pohl T."/>
            <person name="Merkel B.J."/>
            <person name="Hornburger P."/>
            <person name="Mueller R.-W."/>
            <person name="Bruemmer F."/>
            <person name="Labrenz M."/>
            <person name="Spormann A.M."/>
            <person name="Op den Camp H."/>
            <person name="Overmann J."/>
            <person name="Amann R."/>
            <person name="Jetten M.S.M."/>
            <person name="Mascher T."/>
            <person name="Medema M.H."/>
            <person name="Devos D.P."/>
            <person name="Kaster A.-K."/>
            <person name="Ovreas L."/>
            <person name="Rohde M."/>
            <person name="Galperin M.Y."/>
            <person name="Jogler C."/>
        </authorList>
    </citation>
    <scope>NUCLEOTIDE SEQUENCE [LARGE SCALE GENOMIC DNA]</scope>
    <source>
        <strain evidence="1 2">HG66A1</strain>
    </source>
</reference>
<name>A0A517PUU0_9PLAN</name>
<evidence type="ECO:0000313" key="2">
    <source>
        <dbReference type="Proteomes" id="UP000320421"/>
    </source>
</evidence>
<evidence type="ECO:0000313" key="1">
    <source>
        <dbReference type="EMBL" id="QDT23128.1"/>
    </source>
</evidence>
<keyword evidence="2" id="KW-1185">Reference proteome</keyword>
<sequence>MIFIPELLFNLTTMHNLIIDTPLGEINFFVFGVTPGVQVQLDQVPLSPRLPAGMSLDNCLGILLQINCREPVEDLIFECRLRGHKYDSCSYEGGQHLFAMSWENAQTQLMIGTEDEECLNARLPEEQKYEFCPLGHDEKGITLTLPDLEKGNRCSFHFIVAWQDFPAADSGACWHAVDVRHAVLWKAFNHS</sequence>
<protein>
    <submittedName>
        <fullName evidence="1">Uncharacterized protein</fullName>
    </submittedName>
</protein>
<proteinExistence type="predicted"/>
<accession>A0A517PUU0</accession>
<dbReference type="AlphaFoldDB" id="A0A517PUU0"/>
<dbReference type="Proteomes" id="UP000320421">
    <property type="component" value="Chromosome"/>
</dbReference>
<dbReference type="EMBL" id="CP036266">
    <property type="protein sequence ID" value="QDT23128.1"/>
    <property type="molecule type" value="Genomic_DNA"/>
</dbReference>